<dbReference type="InterPro" id="IPR016032">
    <property type="entry name" value="Sig_transdc_resp-reg_C-effctor"/>
</dbReference>
<dbReference type="CDD" id="cd06170">
    <property type="entry name" value="LuxR_C_like"/>
    <property type="match status" value="1"/>
</dbReference>
<protein>
    <submittedName>
        <fullName evidence="5">Regulatory protein, luxR family</fullName>
    </submittedName>
</protein>
<reference evidence="6" key="1">
    <citation type="submission" date="2016-10" db="EMBL/GenBank/DDBJ databases">
        <authorList>
            <person name="Varghese N."/>
            <person name="Submissions S."/>
        </authorList>
    </citation>
    <scope>NUCLEOTIDE SEQUENCE [LARGE SCALE GENOMIC DNA]</scope>
    <source>
        <strain evidence="6">DSM 44232</strain>
    </source>
</reference>
<organism evidence="5 6">
    <name type="scientific">Lentzea waywayandensis</name>
    <dbReference type="NCBI Taxonomy" id="84724"/>
    <lineage>
        <taxon>Bacteria</taxon>
        <taxon>Bacillati</taxon>
        <taxon>Actinomycetota</taxon>
        <taxon>Actinomycetes</taxon>
        <taxon>Pseudonocardiales</taxon>
        <taxon>Pseudonocardiaceae</taxon>
        <taxon>Lentzea</taxon>
    </lineage>
</organism>
<evidence type="ECO:0000313" key="6">
    <source>
        <dbReference type="Proteomes" id="UP000198583"/>
    </source>
</evidence>
<keyword evidence="3" id="KW-0804">Transcription</keyword>
<evidence type="ECO:0000313" key="5">
    <source>
        <dbReference type="EMBL" id="SFR29156.1"/>
    </source>
</evidence>
<dbReference type="Gene3D" id="1.25.40.10">
    <property type="entry name" value="Tetratricopeptide repeat domain"/>
    <property type="match status" value="1"/>
</dbReference>
<name>A0A1I6FGS7_9PSEU</name>
<dbReference type="SUPFAM" id="SSF46894">
    <property type="entry name" value="C-terminal effector domain of the bipartite response regulators"/>
    <property type="match status" value="1"/>
</dbReference>
<dbReference type="PRINTS" id="PR00038">
    <property type="entry name" value="HTHLUXR"/>
</dbReference>
<dbReference type="GO" id="GO:0003677">
    <property type="term" value="F:DNA binding"/>
    <property type="evidence" value="ECO:0007669"/>
    <property type="project" value="UniProtKB-KW"/>
</dbReference>
<sequence>MAASGHNGPMAMTGPLERGRAAFAERWWGVACTELAAVDAATPLDLDDLELFALAAYLSGQDEVCTRVWTRAHRGALVRGDRRRAARHAVLIGAGLMFRGEGAPAMGWFARCARVLEGCGECAEGAWLRTWQAFAQMWGGDPAGAESVFADSVGAGEGFGDLDLVTMSRLGEGMCRVLRGQGPAGVVVLDEVMAGVIAGEVSPMYAGMVYCTVIAACADLFDLRRAREWTAALTRWCDAQPELVPFRGNCLVHRCELMQLQGAWRDAQEAAEQACDLLSGPVSWDTLGSAYYQLGELQRLRGEFTAAEESYRKADEAGRPPEPGLALLRLAQGRLDVASTVIRRVAAESEDPPLRSRVLPAYVEIMIAAGDLPSARAAADELTRLAAAFDAAYLDAVAASAVGAVLLAEGDPGAALRKLRRAASVWRELDAPRETARVRVLLGLACRALDDTETSTMELRGARTVFERLGATPDIERLDALTRQPHEPAPDGLTGREVEVLRLIATGRTNRAIASTLGLSEKTVARHVSNCFSKIGVASRAAATAYAYEHALV</sequence>
<dbReference type="Pfam" id="PF00196">
    <property type="entry name" value="GerE"/>
    <property type="match status" value="1"/>
</dbReference>
<evidence type="ECO:0000256" key="2">
    <source>
        <dbReference type="ARBA" id="ARBA00023125"/>
    </source>
</evidence>
<dbReference type="Gene3D" id="1.10.10.10">
    <property type="entry name" value="Winged helix-like DNA-binding domain superfamily/Winged helix DNA-binding domain"/>
    <property type="match status" value="1"/>
</dbReference>
<keyword evidence="6" id="KW-1185">Reference proteome</keyword>
<accession>A0A1I6FGS7</accession>
<dbReference type="PROSITE" id="PS50043">
    <property type="entry name" value="HTH_LUXR_2"/>
    <property type="match status" value="1"/>
</dbReference>
<keyword evidence="1" id="KW-0805">Transcription regulation</keyword>
<proteinExistence type="predicted"/>
<dbReference type="SMART" id="SM00421">
    <property type="entry name" value="HTH_LUXR"/>
    <property type="match status" value="1"/>
</dbReference>
<evidence type="ECO:0000256" key="1">
    <source>
        <dbReference type="ARBA" id="ARBA00023015"/>
    </source>
</evidence>
<dbReference type="Proteomes" id="UP000198583">
    <property type="component" value="Unassembled WGS sequence"/>
</dbReference>
<dbReference type="InterPro" id="IPR036388">
    <property type="entry name" value="WH-like_DNA-bd_sf"/>
</dbReference>
<dbReference type="STRING" id="84724.SAMN04488564_11780"/>
<dbReference type="PANTHER" id="PTHR44688:SF16">
    <property type="entry name" value="DNA-BINDING TRANSCRIPTIONAL ACTIVATOR DEVR_DOSR"/>
    <property type="match status" value="1"/>
</dbReference>
<dbReference type="PANTHER" id="PTHR44688">
    <property type="entry name" value="DNA-BINDING TRANSCRIPTIONAL ACTIVATOR DEVR_DOSR"/>
    <property type="match status" value="1"/>
</dbReference>
<dbReference type="EMBL" id="FOYL01000017">
    <property type="protein sequence ID" value="SFR29156.1"/>
    <property type="molecule type" value="Genomic_DNA"/>
</dbReference>
<feature type="domain" description="HTH luxR-type" evidence="4">
    <location>
        <begin position="486"/>
        <end position="551"/>
    </location>
</feature>
<evidence type="ECO:0000256" key="3">
    <source>
        <dbReference type="ARBA" id="ARBA00023163"/>
    </source>
</evidence>
<dbReference type="AlphaFoldDB" id="A0A1I6FGS7"/>
<dbReference type="GO" id="GO:0006355">
    <property type="term" value="P:regulation of DNA-templated transcription"/>
    <property type="evidence" value="ECO:0007669"/>
    <property type="project" value="InterPro"/>
</dbReference>
<evidence type="ECO:0000259" key="4">
    <source>
        <dbReference type="PROSITE" id="PS50043"/>
    </source>
</evidence>
<dbReference type="SUPFAM" id="SSF48452">
    <property type="entry name" value="TPR-like"/>
    <property type="match status" value="1"/>
</dbReference>
<gene>
    <name evidence="5" type="ORF">SAMN04488564_11780</name>
</gene>
<dbReference type="InterPro" id="IPR011990">
    <property type="entry name" value="TPR-like_helical_dom_sf"/>
</dbReference>
<keyword evidence="2" id="KW-0238">DNA-binding</keyword>
<dbReference type="InterPro" id="IPR000792">
    <property type="entry name" value="Tscrpt_reg_LuxR_C"/>
</dbReference>